<dbReference type="InterPro" id="IPR029063">
    <property type="entry name" value="SAM-dependent_MTases_sf"/>
</dbReference>
<dbReference type="Proteomes" id="UP000234789">
    <property type="component" value="Unassembled WGS sequence"/>
</dbReference>
<protein>
    <recommendedName>
        <fullName evidence="2">Methyltransferase type 11 domain-containing protein</fullName>
    </recommendedName>
</protein>
<dbReference type="RefSeq" id="WP_228551392.1">
    <property type="nucleotide sequence ID" value="NZ_BIMM01000065.1"/>
</dbReference>
<feature type="domain" description="Methyltransferase type 11" evidence="2">
    <location>
        <begin position="144"/>
        <end position="199"/>
    </location>
</feature>
<evidence type="ECO:0000256" key="1">
    <source>
        <dbReference type="SAM" id="MobiDB-lite"/>
    </source>
</evidence>
<evidence type="ECO:0000313" key="4">
    <source>
        <dbReference type="Proteomes" id="UP000234789"/>
    </source>
</evidence>
<dbReference type="Gene3D" id="3.40.50.150">
    <property type="entry name" value="Vaccinia Virus protein VP39"/>
    <property type="match status" value="1"/>
</dbReference>
<keyword evidence="4" id="KW-1185">Reference proteome</keyword>
<gene>
    <name evidence="3" type="ORF">B8V81_3762</name>
</gene>
<dbReference type="GO" id="GO:0008757">
    <property type="term" value="F:S-adenosylmethionine-dependent methyltransferase activity"/>
    <property type="evidence" value="ECO:0007669"/>
    <property type="project" value="InterPro"/>
</dbReference>
<name>A0A2N5N4R2_9BACL</name>
<accession>A0A2N5N4R2</accession>
<dbReference type="AlphaFoldDB" id="A0A2N5N4R2"/>
<dbReference type="Pfam" id="PF08241">
    <property type="entry name" value="Methyltransf_11"/>
    <property type="match status" value="1"/>
</dbReference>
<organism evidence="3 4">
    <name type="scientific">Paenibacillus pasadenensis</name>
    <dbReference type="NCBI Taxonomy" id="217090"/>
    <lineage>
        <taxon>Bacteria</taxon>
        <taxon>Bacillati</taxon>
        <taxon>Bacillota</taxon>
        <taxon>Bacilli</taxon>
        <taxon>Bacillales</taxon>
        <taxon>Paenibacillaceae</taxon>
        <taxon>Paenibacillus</taxon>
    </lineage>
</organism>
<evidence type="ECO:0000259" key="2">
    <source>
        <dbReference type="Pfam" id="PF08241"/>
    </source>
</evidence>
<proteinExistence type="predicted"/>
<feature type="region of interest" description="Disordered" evidence="1">
    <location>
        <begin position="1"/>
        <end position="22"/>
    </location>
</feature>
<evidence type="ECO:0000313" key="3">
    <source>
        <dbReference type="EMBL" id="PLT45331.1"/>
    </source>
</evidence>
<comment type="caution">
    <text evidence="3">The sequence shown here is derived from an EMBL/GenBank/DDBJ whole genome shotgun (WGS) entry which is preliminary data.</text>
</comment>
<dbReference type="EMBL" id="NFEZ01000004">
    <property type="protein sequence ID" value="PLT45331.1"/>
    <property type="molecule type" value="Genomic_DNA"/>
</dbReference>
<dbReference type="InterPro" id="IPR013216">
    <property type="entry name" value="Methyltransf_11"/>
</dbReference>
<reference evidence="3 4" key="1">
    <citation type="submission" date="2017-05" db="EMBL/GenBank/DDBJ databases">
        <title>Functional genome analysis of Paenibacillus pasadenensis strain R16: insights on endophytic life style and antifungal activity.</title>
        <authorList>
            <person name="Passera A."/>
            <person name="Marcolungo L."/>
            <person name="Casati P."/>
            <person name="Brasca M."/>
            <person name="Quaglino F."/>
            <person name="Delledonne M."/>
        </authorList>
    </citation>
    <scope>NUCLEOTIDE SEQUENCE [LARGE SCALE GENOMIC DNA]</scope>
    <source>
        <strain evidence="3 4">R16</strain>
    </source>
</reference>
<dbReference type="SUPFAM" id="SSF53335">
    <property type="entry name" value="S-adenosyl-L-methionine-dependent methyltransferases"/>
    <property type="match status" value="1"/>
</dbReference>
<sequence>MNPFMSRGREPESNPPSFSRERYEQSGVAMTCRSFAEYAAMFGLEPEAFHGIAVADVAAGASSFCAGARAAGADAYAFDPRFGEPLGSWAQSAREEIELSTAKLDALKETFDWSYYGTLERHHAERIASLERCLADRASVEAEGRYLAAMLPTLPAPDGKFDLVFCSHFLFLYAEQFGYRFHRDAALELMRVCRPGGTVRIYPLLSLAAEPYPELERLLDEIRAAGGRPDLKPSRLPFLPQSTHFLEIVR</sequence>